<evidence type="ECO:0000313" key="1">
    <source>
        <dbReference type="EMBL" id="KDR12353.1"/>
    </source>
</evidence>
<dbReference type="Proteomes" id="UP000027135">
    <property type="component" value="Unassembled WGS sequence"/>
</dbReference>
<proteinExistence type="predicted"/>
<name>A0A067QTU3_ZOONE</name>
<evidence type="ECO:0000313" key="2">
    <source>
        <dbReference type="Proteomes" id="UP000027135"/>
    </source>
</evidence>
<dbReference type="EMBL" id="KK853023">
    <property type="protein sequence ID" value="KDR12353.1"/>
    <property type="molecule type" value="Genomic_DNA"/>
</dbReference>
<reference evidence="1 2" key="1">
    <citation type="journal article" date="2014" name="Nat. Commun.">
        <title>Molecular traces of alternative social organization in a termite genome.</title>
        <authorList>
            <person name="Terrapon N."/>
            <person name="Li C."/>
            <person name="Robertson H.M."/>
            <person name="Ji L."/>
            <person name="Meng X."/>
            <person name="Booth W."/>
            <person name="Chen Z."/>
            <person name="Childers C.P."/>
            <person name="Glastad K.M."/>
            <person name="Gokhale K."/>
            <person name="Gowin J."/>
            <person name="Gronenberg W."/>
            <person name="Hermansen R.A."/>
            <person name="Hu H."/>
            <person name="Hunt B.G."/>
            <person name="Huylmans A.K."/>
            <person name="Khalil S.M."/>
            <person name="Mitchell R.D."/>
            <person name="Munoz-Torres M.C."/>
            <person name="Mustard J.A."/>
            <person name="Pan H."/>
            <person name="Reese J.T."/>
            <person name="Scharf M.E."/>
            <person name="Sun F."/>
            <person name="Vogel H."/>
            <person name="Xiao J."/>
            <person name="Yang W."/>
            <person name="Yang Z."/>
            <person name="Yang Z."/>
            <person name="Zhou J."/>
            <person name="Zhu J."/>
            <person name="Brent C.S."/>
            <person name="Elsik C.G."/>
            <person name="Goodisman M.A."/>
            <person name="Liberles D.A."/>
            <person name="Roe R.M."/>
            <person name="Vargo E.L."/>
            <person name="Vilcinskas A."/>
            <person name="Wang J."/>
            <person name="Bornberg-Bauer E."/>
            <person name="Korb J."/>
            <person name="Zhang G."/>
            <person name="Liebig J."/>
        </authorList>
    </citation>
    <scope>NUCLEOTIDE SEQUENCE [LARGE SCALE GENOMIC DNA]</scope>
    <source>
        <tissue evidence="1">Whole organism</tissue>
    </source>
</reference>
<protein>
    <submittedName>
        <fullName evidence="1">Uncharacterized protein</fullName>
    </submittedName>
</protein>
<dbReference type="AlphaFoldDB" id="A0A067QTU3"/>
<organism evidence="1 2">
    <name type="scientific">Zootermopsis nevadensis</name>
    <name type="common">Dampwood termite</name>
    <dbReference type="NCBI Taxonomy" id="136037"/>
    <lineage>
        <taxon>Eukaryota</taxon>
        <taxon>Metazoa</taxon>
        <taxon>Ecdysozoa</taxon>
        <taxon>Arthropoda</taxon>
        <taxon>Hexapoda</taxon>
        <taxon>Insecta</taxon>
        <taxon>Pterygota</taxon>
        <taxon>Neoptera</taxon>
        <taxon>Polyneoptera</taxon>
        <taxon>Dictyoptera</taxon>
        <taxon>Blattodea</taxon>
        <taxon>Blattoidea</taxon>
        <taxon>Termitoidae</taxon>
        <taxon>Termopsidae</taxon>
        <taxon>Zootermopsis</taxon>
    </lineage>
</organism>
<accession>A0A067QTU3</accession>
<dbReference type="InParanoid" id="A0A067QTU3"/>
<gene>
    <name evidence="1" type="ORF">L798_13777</name>
</gene>
<keyword evidence="2" id="KW-1185">Reference proteome</keyword>
<sequence length="41" mass="4564">MQDAYTGTTYTVSGRNCPSFSCVNYNPSMCAPWVTRHTSTQ</sequence>